<dbReference type="RefSeq" id="WP_190131561.1">
    <property type="nucleotide sequence ID" value="NZ_BNBD01000010.1"/>
</dbReference>
<gene>
    <name evidence="3" type="ORF">GCM10010218_46030</name>
</gene>
<reference evidence="3" key="2">
    <citation type="submission" date="2020-09" db="EMBL/GenBank/DDBJ databases">
        <authorList>
            <person name="Sun Q."/>
            <person name="Ohkuma M."/>
        </authorList>
    </citation>
    <scope>NUCLEOTIDE SEQUENCE</scope>
    <source>
        <strain evidence="3">JCM 4059</strain>
    </source>
</reference>
<dbReference type="InterPro" id="IPR009339">
    <property type="entry name" value="DUF998"/>
</dbReference>
<dbReference type="EMBL" id="BNBD01000010">
    <property type="protein sequence ID" value="GHF59329.1"/>
    <property type="molecule type" value="Genomic_DNA"/>
</dbReference>
<feature type="region of interest" description="Disordered" evidence="1">
    <location>
        <begin position="1"/>
        <end position="32"/>
    </location>
</feature>
<evidence type="ECO:0008006" key="5">
    <source>
        <dbReference type="Google" id="ProtNLM"/>
    </source>
</evidence>
<dbReference type="Proteomes" id="UP000638313">
    <property type="component" value="Unassembled WGS sequence"/>
</dbReference>
<evidence type="ECO:0000256" key="1">
    <source>
        <dbReference type="SAM" id="MobiDB-lite"/>
    </source>
</evidence>
<keyword evidence="4" id="KW-1185">Reference proteome</keyword>
<dbReference type="Pfam" id="PF06197">
    <property type="entry name" value="DUF998"/>
    <property type="match status" value="1"/>
</dbReference>
<feature type="compositionally biased region" description="Low complexity" evidence="1">
    <location>
        <begin position="1"/>
        <end position="16"/>
    </location>
</feature>
<keyword evidence="2" id="KW-0812">Transmembrane</keyword>
<feature type="transmembrane region" description="Helical" evidence="2">
    <location>
        <begin position="115"/>
        <end position="133"/>
    </location>
</feature>
<sequence>MRDIPAAPARPSAGPATVRSRRHGPTAPGAPGRTATRWAVALLTAAAVVYNDWLLALFLPTGLDPRHSYVSELYAADQPFHVLFGAVEVLAAALVVAGALLALRRPANRWARAGWWSLVGFGVSSVADVVVPMRCAPSVEHPCEAVNPWHTTTSAFVHLALFASMLLLTVGLDAAARPPGPVRRWGPWVLGSALATALATVGALLGHPGWHGVPQRAHLTLVGVWFLLLAVGLRGGLPGAGTGTRRR</sequence>
<feature type="transmembrane region" description="Helical" evidence="2">
    <location>
        <begin position="38"/>
        <end position="60"/>
    </location>
</feature>
<protein>
    <recommendedName>
        <fullName evidence="5">DUF998 domain-containing protein</fullName>
    </recommendedName>
</protein>
<reference evidence="3" key="1">
    <citation type="journal article" date="2014" name="Int. J. Syst. Evol. Microbiol.">
        <title>Complete genome sequence of Corynebacterium casei LMG S-19264T (=DSM 44701T), isolated from a smear-ripened cheese.</title>
        <authorList>
            <consortium name="US DOE Joint Genome Institute (JGI-PGF)"/>
            <person name="Walter F."/>
            <person name="Albersmeier A."/>
            <person name="Kalinowski J."/>
            <person name="Ruckert C."/>
        </authorList>
    </citation>
    <scope>NUCLEOTIDE SEQUENCE</scope>
    <source>
        <strain evidence="3">JCM 4059</strain>
    </source>
</reference>
<feature type="transmembrane region" description="Helical" evidence="2">
    <location>
        <begin position="188"/>
        <end position="205"/>
    </location>
</feature>
<feature type="transmembrane region" description="Helical" evidence="2">
    <location>
        <begin position="80"/>
        <end position="103"/>
    </location>
</feature>
<accession>A0A919B7A4</accession>
<evidence type="ECO:0000256" key="2">
    <source>
        <dbReference type="SAM" id="Phobius"/>
    </source>
</evidence>
<evidence type="ECO:0000313" key="4">
    <source>
        <dbReference type="Proteomes" id="UP000638313"/>
    </source>
</evidence>
<keyword evidence="2" id="KW-0472">Membrane</keyword>
<proteinExistence type="predicted"/>
<dbReference type="AlphaFoldDB" id="A0A919B7A4"/>
<feature type="transmembrane region" description="Helical" evidence="2">
    <location>
        <begin position="153"/>
        <end position="176"/>
    </location>
</feature>
<feature type="transmembrane region" description="Helical" evidence="2">
    <location>
        <begin position="217"/>
        <end position="237"/>
    </location>
</feature>
<comment type="caution">
    <text evidence="3">The sequence shown here is derived from an EMBL/GenBank/DDBJ whole genome shotgun (WGS) entry which is preliminary data.</text>
</comment>
<evidence type="ECO:0000313" key="3">
    <source>
        <dbReference type="EMBL" id="GHF59329.1"/>
    </source>
</evidence>
<organism evidence="3 4">
    <name type="scientific">Streptomyces mashuensis</name>
    <dbReference type="NCBI Taxonomy" id="33904"/>
    <lineage>
        <taxon>Bacteria</taxon>
        <taxon>Bacillati</taxon>
        <taxon>Actinomycetota</taxon>
        <taxon>Actinomycetes</taxon>
        <taxon>Kitasatosporales</taxon>
        <taxon>Streptomycetaceae</taxon>
        <taxon>Streptomyces</taxon>
    </lineage>
</organism>
<keyword evidence="2" id="KW-1133">Transmembrane helix</keyword>
<name>A0A919B7A4_9ACTN</name>